<feature type="domain" description="DUF3496" evidence="3">
    <location>
        <begin position="110"/>
        <end position="209"/>
    </location>
</feature>
<feature type="coiled-coil region" evidence="1">
    <location>
        <begin position="113"/>
        <end position="140"/>
    </location>
</feature>
<dbReference type="Pfam" id="PF12001">
    <property type="entry name" value="DUF3496"/>
    <property type="match status" value="1"/>
</dbReference>
<dbReference type="Proteomes" id="UP000515126">
    <property type="component" value="Chromosome 18"/>
</dbReference>
<proteinExistence type="predicted"/>
<evidence type="ECO:0000259" key="3">
    <source>
        <dbReference type="Pfam" id="PF12001"/>
    </source>
</evidence>
<name>A0A6P5NZG9_MUSCR</name>
<dbReference type="AlphaFoldDB" id="A0A6P5NZG9"/>
<feature type="region of interest" description="Disordered" evidence="2">
    <location>
        <begin position="273"/>
        <end position="294"/>
    </location>
</feature>
<dbReference type="CTD" id="22852"/>
<organism evidence="4 5">
    <name type="scientific">Mus caroli</name>
    <name type="common">Ryukyu mouse</name>
    <name type="synonym">Ricefield mouse</name>
    <dbReference type="NCBI Taxonomy" id="10089"/>
    <lineage>
        <taxon>Eukaryota</taxon>
        <taxon>Metazoa</taxon>
        <taxon>Chordata</taxon>
        <taxon>Craniata</taxon>
        <taxon>Vertebrata</taxon>
        <taxon>Euteleostomi</taxon>
        <taxon>Mammalia</taxon>
        <taxon>Eutheria</taxon>
        <taxon>Euarchontoglires</taxon>
        <taxon>Glires</taxon>
        <taxon>Rodentia</taxon>
        <taxon>Myomorpha</taxon>
        <taxon>Muroidea</taxon>
        <taxon>Muridae</taxon>
        <taxon>Murinae</taxon>
        <taxon>Mus</taxon>
        <taxon>Mus</taxon>
    </lineage>
</organism>
<keyword evidence="1" id="KW-0175">Coiled coil</keyword>
<dbReference type="RefSeq" id="XP_021006577.1">
    <property type="nucleotide sequence ID" value="XM_021150918.1"/>
</dbReference>
<gene>
    <name evidence="5" type="primary">Ankrd26</name>
</gene>
<evidence type="ECO:0000313" key="5">
    <source>
        <dbReference type="RefSeq" id="XP_021006577.1"/>
    </source>
</evidence>
<evidence type="ECO:0000256" key="1">
    <source>
        <dbReference type="SAM" id="Coils"/>
    </source>
</evidence>
<evidence type="ECO:0000313" key="4">
    <source>
        <dbReference type="Proteomes" id="UP000515126"/>
    </source>
</evidence>
<dbReference type="InterPro" id="IPR021885">
    <property type="entry name" value="DUF3496"/>
</dbReference>
<reference evidence="5" key="1">
    <citation type="submission" date="2025-08" db="UniProtKB">
        <authorList>
            <consortium name="RefSeq"/>
        </authorList>
    </citation>
    <scope>IDENTIFICATION</scope>
</reference>
<feature type="region of interest" description="Disordered" evidence="2">
    <location>
        <begin position="385"/>
        <end position="420"/>
    </location>
</feature>
<accession>A0A6P5NZG9</accession>
<dbReference type="PANTHER" id="PTHR22245">
    <property type="entry name" value="COILED-COIL DOMAIN-CONTAINING PROTEIN 144A-RELATED"/>
    <property type="match status" value="1"/>
</dbReference>
<dbReference type="GeneID" id="110284920"/>
<sequence length="420" mass="47558">MESLRLERQQSPQKLDVTHTGICSWIETEAKTWNELRGSLAMLKAAKKMRCRIQRIELENSNLVVTIEKQAREMEALGEKLLNAGISVVESAPGGEPGETREDVAASWSQMELMELTSELAKARMQNDSCKMEVQKYKELYLKELRSNNALLSRLQNRTCKCPEWSCSNHGEKMRWKTSSMVALVGPHPECPQVPYLTSSTMEPQGNVPQPSQCPEARCEFMENPRSWSEDKEKGWLELISSIRFLHGALHRETRRTKELQKELAEMKKIFNMPPQEGRGHKGRRHSCPEVSKVSQAEMGVPVAMLRLEGEATTADNLVCIHETPTASFLTQMELEMKSIKSAIAEVNTQECLVRKELEVIEQLYRGELERIDSVRIDSASAFGSECANGERGRAQREPGPSYKSTVSGNPAHDSWRLRK</sequence>
<dbReference type="KEGG" id="mcal:110284920"/>
<evidence type="ECO:0000256" key="2">
    <source>
        <dbReference type="SAM" id="MobiDB-lite"/>
    </source>
</evidence>
<dbReference type="InterPro" id="IPR040118">
    <property type="entry name" value="C144A/B/C"/>
</dbReference>
<dbReference type="PANTHER" id="PTHR22245:SF4">
    <property type="entry name" value="RIKEN CDNA 4921524L21 GENE"/>
    <property type="match status" value="1"/>
</dbReference>
<protein>
    <submittedName>
        <fullName evidence="5">LOW QUALITY PROTEIN: ankyrin repeat domain-containing protein 26</fullName>
    </submittedName>
</protein>
<keyword evidence="4" id="KW-1185">Reference proteome</keyword>